<protein>
    <recommendedName>
        <fullName evidence="4">DUF4879 domain-containing protein</fullName>
    </recommendedName>
</protein>
<dbReference type="Proteomes" id="UP001499959">
    <property type="component" value="Unassembled WGS sequence"/>
</dbReference>
<keyword evidence="3" id="KW-1185">Reference proteome</keyword>
<evidence type="ECO:0008006" key="4">
    <source>
        <dbReference type="Google" id="ProtNLM"/>
    </source>
</evidence>
<reference evidence="3" key="1">
    <citation type="journal article" date="2019" name="Int. J. Syst. Evol. Microbiol.">
        <title>The Global Catalogue of Microorganisms (GCM) 10K type strain sequencing project: providing services to taxonomists for standard genome sequencing and annotation.</title>
        <authorList>
            <consortium name="The Broad Institute Genomics Platform"/>
            <consortium name="The Broad Institute Genome Sequencing Center for Infectious Disease"/>
            <person name="Wu L."/>
            <person name="Ma J."/>
        </authorList>
    </citation>
    <scope>NUCLEOTIDE SEQUENCE [LARGE SCALE GENOMIC DNA]</scope>
    <source>
        <strain evidence="3">JCM 18204</strain>
    </source>
</reference>
<feature type="compositionally biased region" description="Polar residues" evidence="1">
    <location>
        <begin position="88"/>
        <end position="98"/>
    </location>
</feature>
<sequence>MLASCGNQVPPQQQQVAASAALQCGKDTDCKGDRICNSGQCVSPSTPLAASASPEPVPAAEPNPSSDPVPVCKSGDGRTKVPVWQPSVDDSGNLSSDPPQKDGQIVYIQLYQDVSKTTCNDKELNSFSRPENPKEIMEGGLAVNIRGNTQFANGICYFSGYYMNEDVMGMHQGWIETFYGAVDKKEIVMSGKYCLSKSIE</sequence>
<name>A0ABP9BAH5_9GAMM</name>
<dbReference type="EMBL" id="BAABJE010000005">
    <property type="protein sequence ID" value="GAA4791430.1"/>
    <property type="molecule type" value="Genomic_DNA"/>
</dbReference>
<evidence type="ECO:0000256" key="1">
    <source>
        <dbReference type="SAM" id="MobiDB-lite"/>
    </source>
</evidence>
<feature type="compositionally biased region" description="Low complexity" evidence="1">
    <location>
        <begin position="43"/>
        <end position="54"/>
    </location>
</feature>
<feature type="compositionally biased region" description="Pro residues" evidence="1">
    <location>
        <begin position="55"/>
        <end position="67"/>
    </location>
</feature>
<organism evidence="2 3">
    <name type="scientific">Lysobacter hankyongensis</name>
    <dbReference type="NCBI Taxonomy" id="1176535"/>
    <lineage>
        <taxon>Bacteria</taxon>
        <taxon>Pseudomonadati</taxon>
        <taxon>Pseudomonadota</taxon>
        <taxon>Gammaproteobacteria</taxon>
        <taxon>Lysobacterales</taxon>
        <taxon>Lysobacteraceae</taxon>
        <taxon>Lysobacter</taxon>
    </lineage>
</organism>
<evidence type="ECO:0000313" key="2">
    <source>
        <dbReference type="EMBL" id="GAA4791430.1"/>
    </source>
</evidence>
<feature type="region of interest" description="Disordered" evidence="1">
    <location>
        <begin position="43"/>
        <end position="101"/>
    </location>
</feature>
<evidence type="ECO:0000313" key="3">
    <source>
        <dbReference type="Proteomes" id="UP001499959"/>
    </source>
</evidence>
<gene>
    <name evidence="2" type="ORF">GCM10023307_16020</name>
</gene>
<comment type="caution">
    <text evidence="2">The sequence shown here is derived from an EMBL/GenBank/DDBJ whole genome shotgun (WGS) entry which is preliminary data.</text>
</comment>
<accession>A0ABP9BAH5</accession>
<proteinExistence type="predicted"/>